<dbReference type="GO" id="GO:0005524">
    <property type="term" value="F:ATP binding"/>
    <property type="evidence" value="ECO:0007669"/>
    <property type="project" value="UniProtKB-KW"/>
</dbReference>
<feature type="compositionally biased region" description="Basic and acidic residues" evidence="4">
    <location>
        <begin position="237"/>
        <end position="255"/>
    </location>
</feature>
<evidence type="ECO:0000313" key="6">
    <source>
        <dbReference type="EMBL" id="KKM94109.1"/>
    </source>
</evidence>
<feature type="domain" description="RecA family profile 1" evidence="5">
    <location>
        <begin position="105"/>
        <end position="384"/>
    </location>
</feature>
<evidence type="ECO:0000256" key="1">
    <source>
        <dbReference type="ARBA" id="ARBA00022741"/>
    </source>
</evidence>
<keyword evidence="2" id="KW-0067">ATP-binding</keyword>
<dbReference type="InterPro" id="IPR010995">
    <property type="entry name" value="DNA_repair_Rad51/TF_NusA_a-hlx"/>
</dbReference>
<evidence type="ECO:0000256" key="4">
    <source>
        <dbReference type="SAM" id="MobiDB-lite"/>
    </source>
</evidence>
<evidence type="ECO:0000259" key="5">
    <source>
        <dbReference type="PROSITE" id="PS50162"/>
    </source>
</evidence>
<dbReference type="Gene3D" id="1.10.150.20">
    <property type="entry name" value="5' to 3' exonuclease, C-terminal subdomain"/>
    <property type="match status" value="1"/>
</dbReference>
<evidence type="ECO:0000256" key="2">
    <source>
        <dbReference type="ARBA" id="ARBA00022840"/>
    </source>
</evidence>
<dbReference type="SUPFAM" id="SSF47794">
    <property type="entry name" value="Rad51 N-terminal domain-like"/>
    <property type="match status" value="1"/>
</dbReference>
<dbReference type="InterPro" id="IPR013632">
    <property type="entry name" value="Rad51_C"/>
</dbReference>
<dbReference type="PANTHER" id="PTHR22942">
    <property type="entry name" value="RECA/RAD51/RADA DNA STRAND-PAIRING FAMILY MEMBER"/>
    <property type="match status" value="1"/>
</dbReference>
<evidence type="ECO:0000256" key="3">
    <source>
        <dbReference type="ARBA" id="ARBA00023125"/>
    </source>
</evidence>
<dbReference type="PROSITE" id="PS50162">
    <property type="entry name" value="RECA_2"/>
    <property type="match status" value="1"/>
</dbReference>
<dbReference type="GO" id="GO:0003677">
    <property type="term" value="F:DNA binding"/>
    <property type="evidence" value="ECO:0007669"/>
    <property type="project" value="UniProtKB-KW"/>
</dbReference>
<dbReference type="Pfam" id="PF08423">
    <property type="entry name" value="Rad51"/>
    <property type="match status" value="2"/>
</dbReference>
<organism evidence="6">
    <name type="scientific">marine sediment metagenome</name>
    <dbReference type="NCBI Taxonomy" id="412755"/>
    <lineage>
        <taxon>unclassified sequences</taxon>
        <taxon>metagenomes</taxon>
        <taxon>ecological metagenomes</taxon>
    </lineage>
</organism>
<dbReference type="AlphaFoldDB" id="A0A0F9LGP3"/>
<dbReference type="EMBL" id="LAZR01006180">
    <property type="protein sequence ID" value="KKM94109.1"/>
    <property type="molecule type" value="Genomic_DNA"/>
</dbReference>
<dbReference type="InterPro" id="IPR020588">
    <property type="entry name" value="RecA_ATP-bd"/>
</dbReference>
<proteinExistence type="predicted"/>
<dbReference type="SUPFAM" id="SSF52540">
    <property type="entry name" value="P-loop containing nucleoside triphosphate hydrolases"/>
    <property type="match status" value="1"/>
</dbReference>
<name>A0A0F9LGP3_9ZZZZ</name>
<protein>
    <recommendedName>
        <fullName evidence="5">RecA family profile 1 domain-containing protein</fullName>
    </recommendedName>
</protein>
<dbReference type="InterPro" id="IPR027417">
    <property type="entry name" value="P-loop_NTPase"/>
</dbReference>
<feature type="region of interest" description="Disordered" evidence="4">
    <location>
        <begin position="233"/>
        <end position="255"/>
    </location>
</feature>
<keyword evidence="1" id="KW-0547">Nucleotide-binding</keyword>
<sequence>MVKKKAVEKDIITDKKEKVDEALDLKLEDLEGIGTVRLKKLYANGIYTVNDLLSRGEEELLRMLDITWGDASKMIRVANESIRKDSVFSKMIVKGNEFKKYRDEKIKYLTTGLKELDEIIGGGYETGVITEYFGELGSGKTQITMLACIMAQMPRETCCLNCGCKDDLKDTDICDIQGLDPDDKKSICGGMIWRGGGLSEWGKPCRVVYIDTENSYRPERMLAMVYNRGLVKTKPQTKTEEKQDANKKPLNEEEEKKADKFLENVDYIRTFTSAMQMAVVENLSSIINGDMCPHCQKREINEKGEPTHQNHPKVKDGMELEVHNFKKDKPATLVIVDSIIAEFRKDFEGRGQLSDRQQKLKTHVKHLVRTTETKNVVCIITNQIQEALGVMGDNIRMVGGNELGHTATHIIYLKKPQSITKNKITAILVDSPNNAKNEVVFELGSKGIQQIKE</sequence>
<dbReference type="GO" id="GO:0140664">
    <property type="term" value="F:ATP-dependent DNA damage sensor activity"/>
    <property type="evidence" value="ECO:0007669"/>
    <property type="project" value="InterPro"/>
</dbReference>
<dbReference type="PANTHER" id="PTHR22942:SF30">
    <property type="entry name" value="MEIOTIC RECOMBINATION PROTEIN DMC1_LIM15 HOMOLOG"/>
    <property type="match status" value="1"/>
</dbReference>
<dbReference type="GO" id="GO:0006281">
    <property type="term" value="P:DNA repair"/>
    <property type="evidence" value="ECO:0007669"/>
    <property type="project" value="InterPro"/>
</dbReference>
<reference evidence="6" key="1">
    <citation type="journal article" date="2015" name="Nature">
        <title>Complex archaea that bridge the gap between prokaryotes and eukaryotes.</title>
        <authorList>
            <person name="Spang A."/>
            <person name="Saw J.H."/>
            <person name="Jorgensen S.L."/>
            <person name="Zaremba-Niedzwiedzka K."/>
            <person name="Martijn J."/>
            <person name="Lind A.E."/>
            <person name="van Eijk R."/>
            <person name="Schleper C."/>
            <person name="Guy L."/>
            <person name="Ettema T.J."/>
        </authorList>
    </citation>
    <scope>NUCLEOTIDE SEQUENCE</scope>
</reference>
<gene>
    <name evidence="6" type="ORF">LCGC14_1201600</name>
</gene>
<accession>A0A0F9LGP3</accession>
<dbReference type="Gene3D" id="3.40.50.300">
    <property type="entry name" value="P-loop containing nucleotide triphosphate hydrolases"/>
    <property type="match status" value="1"/>
</dbReference>
<keyword evidence="3" id="KW-0238">DNA-binding</keyword>
<comment type="caution">
    <text evidence="6">The sequence shown here is derived from an EMBL/GenBank/DDBJ whole genome shotgun (WGS) entry which is preliminary data.</text>
</comment>